<dbReference type="EMBL" id="DF237323">
    <property type="protein sequence ID" value="GAQ87745.1"/>
    <property type="molecule type" value="Genomic_DNA"/>
</dbReference>
<name>A0A1Y1I9V3_KLENI</name>
<sequence length="664" mass="73867">MESGPLARPGLEPPPGLIRWDTEIFLMTFVHKLSQCLQDNPQQLTRDSSFLQVVKTLVSEQRKLLAITDNLVTWVQELGGLVERVKELGGVFKEAVNEALREVTQMAALGRRVISEQGFRVTADLQLACLDDVLGRIEPVHSYPVRSGGLLSGVWWPRSRLPSMSKTSDALQIPAGVSNLFLPDDYLTLRRLTHSLAFVSVSARILVPLKEPVERIQNAASKPPVCHQRVLALLVEIEAMGGPLAARFRRKLPKDLLQNDISYFLFTGQEYEENMEDAAHDLRSTLQMMLDSVNRLDDPLANSREAEDWDTLAATGAFPGVECIPPPMSLEEQMERMRMIRGEYFEVVPILLYTDKSWERDDGSPVLDGNHLPALLPQGKRDASLGVRYGVAFVSIPIEENLEISFDAMHVTEFWRLDKQQFLELYAAWSDSTDDPGAIFCPGYASKQKQQGKGQSETQRKSETLKFGLGMLLKLFALDSAEQLFLAARLMSGIHSGGPGVVIGWRSKGTLGSASWFSDKEDAYFSGNDLRDLLLDIFQFAPTTKPPNIVAHGLGAAYVTFLLLALPSYGDIQIGTIVVATPEGRAGSLKRRLNAWNHERGRNGDPPIRCVRYVQTHNRPFAFEKLVEFDPRPRDGECLEAVLRSAPVTTSNPQTPPPLPGTRI</sequence>
<gene>
    <name evidence="1" type="ORF">KFL_003740060</name>
</gene>
<evidence type="ECO:0000313" key="1">
    <source>
        <dbReference type="EMBL" id="GAQ87745.1"/>
    </source>
</evidence>
<evidence type="ECO:0000313" key="2">
    <source>
        <dbReference type="Proteomes" id="UP000054558"/>
    </source>
</evidence>
<dbReference type="Proteomes" id="UP000054558">
    <property type="component" value="Unassembled WGS sequence"/>
</dbReference>
<reference evidence="1 2" key="1">
    <citation type="journal article" date="2014" name="Nat. Commun.">
        <title>Klebsormidium flaccidum genome reveals primary factors for plant terrestrial adaptation.</title>
        <authorList>
            <person name="Hori K."/>
            <person name="Maruyama F."/>
            <person name="Fujisawa T."/>
            <person name="Togashi T."/>
            <person name="Yamamoto N."/>
            <person name="Seo M."/>
            <person name="Sato S."/>
            <person name="Yamada T."/>
            <person name="Mori H."/>
            <person name="Tajima N."/>
            <person name="Moriyama T."/>
            <person name="Ikeuchi M."/>
            <person name="Watanabe M."/>
            <person name="Wada H."/>
            <person name="Kobayashi K."/>
            <person name="Saito M."/>
            <person name="Masuda T."/>
            <person name="Sasaki-Sekimoto Y."/>
            <person name="Mashiguchi K."/>
            <person name="Awai K."/>
            <person name="Shimojima M."/>
            <person name="Masuda S."/>
            <person name="Iwai M."/>
            <person name="Nobusawa T."/>
            <person name="Narise T."/>
            <person name="Kondo S."/>
            <person name="Saito H."/>
            <person name="Sato R."/>
            <person name="Murakawa M."/>
            <person name="Ihara Y."/>
            <person name="Oshima-Yamada Y."/>
            <person name="Ohtaka K."/>
            <person name="Satoh M."/>
            <person name="Sonobe K."/>
            <person name="Ishii M."/>
            <person name="Ohtani R."/>
            <person name="Kanamori-Sato M."/>
            <person name="Honoki R."/>
            <person name="Miyazaki D."/>
            <person name="Mochizuki H."/>
            <person name="Umetsu J."/>
            <person name="Higashi K."/>
            <person name="Shibata D."/>
            <person name="Kamiya Y."/>
            <person name="Sato N."/>
            <person name="Nakamura Y."/>
            <person name="Tabata S."/>
            <person name="Ida S."/>
            <person name="Kurokawa K."/>
            <person name="Ohta H."/>
        </authorList>
    </citation>
    <scope>NUCLEOTIDE SEQUENCE [LARGE SCALE GENOMIC DNA]</scope>
    <source>
        <strain evidence="1 2">NIES-2285</strain>
    </source>
</reference>
<dbReference type="AlphaFoldDB" id="A0A1Y1I9V3"/>
<accession>A0A1Y1I9V3</accession>
<keyword evidence="2" id="KW-1185">Reference proteome</keyword>
<protein>
    <submittedName>
        <fullName evidence="1">Uncharacterized protein</fullName>
    </submittedName>
</protein>
<organism evidence="1 2">
    <name type="scientific">Klebsormidium nitens</name>
    <name type="common">Green alga</name>
    <name type="synonym">Ulothrix nitens</name>
    <dbReference type="NCBI Taxonomy" id="105231"/>
    <lineage>
        <taxon>Eukaryota</taxon>
        <taxon>Viridiplantae</taxon>
        <taxon>Streptophyta</taxon>
        <taxon>Klebsormidiophyceae</taxon>
        <taxon>Klebsormidiales</taxon>
        <taxon>Klebsormidiaceae</taxon>
        <taxon>Klebsormidium</taxon>
    </lineage>
</organism>
<proteinExistence type="predicted"/>